<evidence type="ECO:0000256" key="2">
    <source>
        <dbReference type="ARBA" id="ARBA00022475"/>
    </source>
</evidence>
<keyword evidence="3" id="KW-0488">Methylation</keyword>
<feature type="transmembrane region" description="Helical" evidence="10">
    <location>
        <begin position="177"/>
        <end position="201"/>
    </location>
</feature>
<dbReference type="GO" id="GO:0004888">
    <property type="term" value="F:transmembrane signaling receptor activity"/>
    <property type="evidence" value="ECO:0007669"/>
    <property type="project" value="InterPro"/>
</dbReference>
<comment type="similarity">
    <text evidence="7">Belongs to the methyl-accepting chemotaxis (MCP) protein family.</text>
</comment>
<keyword evidence="5 10" id="KW-1133">Transmembrane helix</keyword>
<dbReference type="FunFam" id="1.10.287.950:FF:000001">
    <property type="entry name" value="Methyl-accepting chemotaxis sensory transducer"/>
    <property type="match status" value="1"/>
</dbReference>
<evidence type="ECO:0000256" key="7">
    <source>
        <dbReference type="ARBA" id="ARBA00029447"/>
    </source>
</evidence>
<dbReference type="GO" id="GO:0005886">
    <property type="term" value="C:plasma membrane"/>
    <property type="evidence" value="ECO:0007669"/>
    <property type="project" value="UniProtKB-SubCell"/>
</dbReference>
<evidence type="ECO:0000313" key="12">
    <source>
        <dbReference type="EMBL" id="POR54763.1"/>
    </source>
</evidence>
<accession>A0A2S4MJ27</accession>
<dbReference type="InterPro" id="IPR051310">
    <property type="entry name" value="MCP_chemotaxis"/>
</dbReference>
<dbReference type="PANTHER" id="PTHR43531:SF14">
    <property type="entry name" value="METHYL-ACCEPTING CHEMOTAXIS PROTEIN I-RELATED"/>
    <property type="match status" value="1"/>
</dbReference>
<keyword evidence="4 10" id="KW-0812">Transmembrane</keyword>
<dbReference type="PROSITE" id="PS50111">
    <property type="entry name" value="CHEMOTAXIS_TRANSDUC_2"/>
    <property type="match status" value="1"/>
</dbReference>
<evidence type="ECO:0000256" key="10">
    <source>
        <dbReference type="SAM" id="Phobius"/>
    </source>
</evidence>
<dbReference type="OrthoDB" id="8555762at2"/>
<dbReference type="AlphaFoldDB" id="A0A2S4MJ27"/>
<dbReference type="EMBL" id="PQGA01000002">
    <property type="protein sequence ID" value="POR54763.1"/>
    <property type="molecule type" value="Genomic_DNA"/>
</dbReference>
<organism evidence="12 13">
    <name type="scientific">Paraburkholderia eburnea</name>
    <dbReference type="NCBI Taxonomy" id="1189126"/>
    <lineage>
        <taxon>Bacteria</taxon>
        <taxon>Pseudomonadati</taxon>
        <taxon>Pseudomonadota</taxon>
        <taxon>Betaproteobacteria</taxon>
        <taxon>Burkholderiales</taxon>
        <taxon>Burkholderiaceae</taxon>
        <taxon>Paraburkholderia</taxon>
    </lineage>
</organism>
<dbReference type="InterPro" id="IPR033480">
    <property type="entry name" value="sCache_2"/>
</dbReference>
<dbReference type="SUPFAM" id="SSF58104">
    <property type="entry name" value="Methyl-accepting chemotaxis protein (MCP) signaling domain"/>
    <property type="match status" value="1"/>
</dbReference>
<dbReference type="InterPro" id="IPR004089">
    <property type="entry name" value="MCPsignal_dom"/>
</dbReference>
<comment type="subcellular location">
    <subcellularLocation>
        <location evidence="1">Cell membrane</location>
        <topology evidence="1">Multi-pass membrane protein</topology>
    </subcellularLocation>
</comment>
<dbReference type="GO" id="GO:0006935">
    <property type="term" value="P:chemotaxis"/>
    <property type="evidence" value="ECO:0007669"/>
    <property type="project" value="InterPro"/>
</dbReference>
<proteinExistence type="inferred from homology"/>
<evidence type="ECO:0000256" key="5">
    <source>
        <dbReference type="ARBA" id="ARBA00022989"/>
    </source>
</evidence>
<evidence type="ECO:0000256" key="8">
    <source>
        <dbReference type="PROSITE-ProRule" id="PRU00284"/>
    </source>
</evidence>
<feature type="domain" description="Methyl-accepting transducer" evidence="11">
    <location>
        <begin position="265"/>
        <end position="494"/>
    </location>
</feature>
<dbReference type="SMART" id="SM01049">
    <property type="entry name" value="Cache_2"/>
    <property type="match status" value="1"/>
</dbReference>
<dbReference type="InterPro" id="IPR004090">
    <property type="entry name" value="Chemotax_Me-accpt_rcpt"/>
</dbReference>
<dbReference type="Proteomes" id="UP000237381">
    <property type="component" value="Unassembled WGS sequence"/>
</dbReference>
<dbReference type="Pfam" id="PF17200">
    <property type="entry name" value="sCache_2"/>
    <property type="match status" value="1"/>
</dbReference>
<evidence type="ECO:0000259" key="11">
    <source>
        <dbReference type="PROSITE" id="PS50111"/>
    </source>
</evidence>
<evidence type="ECO:0000313" key="13">
    <source>
        <dbReference type="Proteomes" id="UP000237381"/>
    </source>
</evidence>
<keyword evidence="9" id="KW-0175">Coiled coil</keyword>
<dbReference type="CDD" id="cd11386">
    <property type="entry name" value="MCP_signal"/>
    <property type="match status" value="1"/>
</dbReference>
<dbReference type="PANTHER" id="PTHR43531">
    <property type="entry name" value="PROTEIN ICFG"/>
    <property type="match status" value="1"/>
</dbReference>
<reference evidence="12 13" key="1">
    <citation type="submission" date="2018-01" db="EMBL/GenBank/DDBJ databases">
        <title>Genomic Encyclopedia of Type Strains, Phase III (KMG-III): the genomes of soil and plant-associated and newly described type strains.</title>
        <authorList>
            <person name="Whitman W."/>
        </authorList>
    </citation>
    <scope>NUCLEOTIDE SEQUENCE [LARGE SCALE GENOMIC DNA]</scope>
    <source>
        <strain evidence="12 13">JCM 18070</strain>
    </source>
</reference>
<sequence>MKVSTRLALLTVAALTALLAIGGGSLYSVRQAMMEQKREQITHLLLMAEHLASYFHDEEVAGRMTTGQAQAATRVALGQLNYTDASFLWVRLPNGYTLVHRDPSAINKVHVGRTADGRPDGDLYSEMLARERLPIMSVFAKHPATGQLMEKLTGLLEFRPWGWWIGTGFFTDDIDAAFWRIAGVMVGLIVVATAGIALIAWQIIRSVTGTLGGEPAYASEVMSRMAAGDLGVTIELGRGDKNNLLATVADMRQSLVEMVTRIRSGSDSVSTGTAQIAAGNADLSSRTEEQAASLQQTAASMEELTAAVRQNSENARQANGLAGSATAIATEGREIVGEVITAMAEIKDGADRISDIIGIIEGIAFQTNILALNAAVEAARAGEQGRGFAVVAGEVRNLAQRASAAAREIKELIGASGNRVHEGAELVTRAGETMANIGVAIQRVTDIMGEIAAASHEQSRGIEEVNRAVTQMDEVTQQNAALVEEAAAAANSLHDQAEQLREAVSLFRI</sequence>
<name>A0A2S4MJ27_9BURK</name>
<evidence type="ECO:0000256" key="1">
    <source>
        <dbReference type="ARBA" id="ARBA00004651"/>
    </source>
</evidence>
<evidence type="ECO:0000256" key="4">
    <source>
        <dbReference type="ARBA" id="ARBA00022692"/>
    </source>
</evidence>
<evidence type="ECO:0000256" key="3">
    <source>
        <dbReference type="ARBA" id="ARBA00022481"/>
    </source>
</evidence>
<keyword evidence="13" id="KW-1185">Reference proteome</keyword>
<keyword evidence="8" id="KW-0807">Transducer</keyword>
<dbReference type="Gene3D" id="3.30.450.20">
    <property type="entry name" value="PAS domain"/>
    <property type="match status" value="1"/>
</dbReference>
<dbReference type="Gene3D" id="1.10.287.950">
    <property type="entry name" value="Methyl-accepting chemotaxis protein"/>
    <property type="match status" value="1"/>
</dbReference>
<dbReference type="Pfam" id="PF00015">
    <property type="entry name" value="MCPsignal"/>
    <property type="match status" value="1"/>
</dbReference>
<gene>
    <name evidence="12" type="ORF">B0G62_102372</name>
</gene>
<keyword evidence="2" id="KW-1003">Cell membrane</keyword>
<dbReference type="GO" id="GO:0007165">
    <property type="term" value="P:signal transduction"/>
    <property type="evidence" value="ECO:0007669"/>
    <property type="project" value="UniProtKB-KW"/>
</dbReference>
<keyword evidence="6 10" id="KW-0472">Membrane</keyword>
<evidence type="ECO:0000256" key="6">
    <source>
        <dbReference type="ARBA" id="ARBA00023136"/>
    </source>
</evidence>
<comment type="caution">
    <text evidence="12">The sequence shown here is derived from an EMBL/GenBank/DDBJ whole genome shotgun (WGS) entry which is preliminary data.</text>
</comment>
<protein>
    <submittedName>
        <fullName evidence="12">Methyl-accepting chemotaxis sensory transducer with Cache sensor</fullName>
    </submittedName>
</protein>
<evidence type="ECO:0000256" key="9">
    <source>
        <dbReference type="SAM" id="Coils"/>
    </source>
</evidence>
<dbReference type="SMART" id="SM00283">
    <property type="entry name" value="MA"/>
    <property type="match status" value="1"/>
</dbReference>
<dbReference type="PRINTS" id="PR00260">
    <property type="entry name" value="CHEMTRNSDUCR"/>
</dbReference>
<feature type="coiled-coil region" evidence="9">
    <location>
        <begin position="465"/>
        <end position="503"/>
    </location>
</feature>
<dbReference type="RefSeq" id="WP_103703307.1">
    <property type="nucleotide sequence ID" value="NZ_PQGA01000002.1"/>
</dbReference>